<evidence type="ECO:0000313" key="2">
    <source>
        <dbReference type="EMBL" id="GAL05328.1"/>
    </source>
</evidence>
<feature type="chain" id="PRO_5001863591" description="TonB-dependent receptor" evidence="1">
    <location>
        <begin position="19"/>
        <end position="293"/>
    </location>
</feature>
<accession>A0A090QSS2</accession>
<sequence>MKRYLLLLLAALSSGANATSFTLPIWKEKAEALGYELPKPIGFSIGYMSMEQGINVDSIKLQGVIPPKLEKLVGLDLAANEGIQKTDVISFRTDVWIFPFLNVYAMVGKLSGYSQTDVDATASLHSPGLPPFIPPSTHTFKTKIPNFKLDLDGYTKGVGIVLAGGHNQWFGLVDASFSQSTLTVIDGEINAWVISPRVGYDFASHGVPVRLWAGAMYQDVEQSLSGKLSDLNLFGKTRSLGLDDATFHVEQHLTTPWNPLIGAQYEITKSWNLLGEVGLGDRQSLFVSLERRF</sequence>
<proteinExistence type="predicted"/>
<evidence type="ECO:0000313" key="3">
    <source>
        <dbReference type="Proteomes" id="UP000029227"/>
    </source>
</evidence>
<keyword evidence="1" id="KW-0732">Signal</keyword>
<dbReference type="eggNOG" id="ENOG502Z8D0">
    <property type="taxonomic scope" value="Bacteria"/>
</dbReference>
<reference evidence="2 3" key="1">
    <citation type="journal article" date="2014" name="Genome Announc.">
        <title>Draft Genome Sequences of Two Vibrionaceae Species, Vibrio ponticus C121 and Photobacterium aphoticum C119, Isolated as Coral Reef Microbiota.</title>
        <authorList>
            <person name="Al-saari N."/>
            <person name="Meirelles P.M."/>
            <person name="Mino S."/>
            <person name="Suda W."/>
            <person name="Oshima K."/>
            <person name="Hattori M."/>
            <person name="Ohkuma M."/>
            <person name="Thompson F.L."/>
            <person name="Gomez-Gil B."/>
            <person name="Sawabe T."/>
            <person name="Sawabe T."/>
        </authorList>
    </citation>
    <scope>NUCLEOTIDE SEQUENCE [LARGE SCALE GENOMIC DNA]</scope>
    <source>
        <strain evidence="2 3">JCM 19237</strain>
    </source>
</reference>
<feature type="signal peptide" evidence="1">
    <location>
        <begin position="1"/>
        <end position="18"/>
    </location>
</feature>
<dbReference type="EMBL" id="BBMN01000007">
    <property type="protein sequence ID" value="GAL05328.1"/>
    <property type="molecule type" value="Genomic_DNA"/>
</dbReference>
<dbReference type="AlphaFoldDB" id="A0A090QSS2"/>
<evidence type="ECO:0000256" key="1">
    <source>
        <dbReference type="SAM" id="SignalP"/>
    </source>
</evidence>
<name>A0A090QSS2_9GAMM</name>
<comment type="caution">
    <text evidence="2">The sequence shown here is derived from an EMBL/GenBank/DDBJ whole genome shotgun (WGS) entry which is preliminary data.</text>
</comment>
<dbReference type="Proteomes" id="UP000029227">
    <property type="component" value="Unassembled WGS sequence"/>
</dbReference>
<protein>
    <recommendedName>
        <fullName evidence="4">TonB-dependent receptor</fullName>
    </recommendedName>
</protein>
<gene>
    <name evidence="2" type="ORF">JCM19237_418</name>
</gene>
<organism evidence="2 3">
    <name type="scientific">Photobacterium aphoticum</name>
    <dbReference type="NCBI Taxonomy" id="754436"/>
    <lineage>
        <taxon>Bacteria</taxon>
        <taxon>Pseudomonadati</taxon>
        <taxon>Pseudomonadota</taxon>
        <taxon>Gammaproteobacteria</taxon>
        <taxon>Vibrionales</taxon>
        <taxon>Vibrionaceae</taxon>
        <taxon>Photobacterium</taxon>
    </lineage>
</organism>
<dbReference type="STRING" id="754436.JCM19237_418"/>
<evidence type="ECO:0008006" key="4">
    <source>
        <dbReference type="Google" id="ProtNLM"/>
    </source>
</evidence>